<dbReference type="AlphaFoldDB" id="C7RJV0"/>
<dbReference type="OrthoDB" id="570299at2"/>
<sequence>MAKLGSKEKPIVVRVRSEERGRYVAHVCAQHGWDYIIGFANTEDISDLEKALNPPQPVRSVKVGRNDPCPCGSGKKHKQCCGSG</sequence>
<dbReference type="InterPro" id="IPR026368">
    <property type="entry name" value="SWIM_PBPRA1643"/>
</dbReference>
<reference evidence="1" key="1">
    <citation type="submission" date="2009-08" db="EMBL/GenBank/DDBJ databases">
        <authorList>
            <consortium name="US DOE Joint Genome Institute"/>
            <person name="Lucas S."/>
            <person name="Copeland A."/>
            <person name="Lapidus A."/>
            <person name="Glavina del Rio T."/>
            <person name="Dalin E."/>
            <person name="Tice H."/>
            <person name="Bruce D."/>
            <person name="Barry K."/>
            <person name="Pitluck S."/>
            <person name="Lowry S."/>
            <person name="Larimer F."/>
            <person name="Land M."/>
            <person name="Hauser L."/>
            <person name="Kyrpides N."/>
            <person name="Ivanova N."/>
            <person name="McMahon K.D."/>
            <person name="Hugenholtz P."/>
        </authorList>
    </citation>
    <scope>NUCLEOTIDE SEQUENCE</scope>
    <source>
        <strain evidence="1">UW-1</strain>
    </source>
</reference>
<dbReference type="PANTHER" id="PTHR33747">
    <property type="entry name" value="UPF0225 PROTEIN SCO1677"/>
    <property type="match status" value="1"/>
</dbReference>
<dbReference type="HOGENOM" id="CLU_172553_0_0_4"/>
<dbReference type="EMBL" id="CP001715">
    <property type="protein sequence ID" value="ACV36791.1"/>
    <property type="molecule type" value="Genomic_DNA"/>
</dbReference>
<accession>C7RJV0</accession>
<name>C7RJV0_ACCRE</name>
<dbReference type="Pfam" id="PF02810">
    <property type="entry name" value="SEC-C"/>
    <property type="match status" value="1"/>
</dbReference>
<dbReference type="STRING" id="522306.CAP2UW1_3533"/>
<dbReference type="KEGG" id="app:CAP2UW1_3533"/>
<dbReference type="PANTHER" id="PTHR33747:SF1">
    <property type="entry name" value="ADENYLATE CYCLASE-ASSOCIATED CAP C-TERMINAL DOMAIN-CONTAINING PROTEIN"/>
    <property type="match status" value="1"/>
</dbReference>
<dbReference type="SUPFAM" id="SSF103642">
    <property type="entry name" value="Sec-C motif"/>
    <property type="match status" value="1"/>
</dbReference>
<proteinExistence type="predicted"/>
<evidence type="ECO:0000313" key="1">
    <source>
        <dbReference type="EMBL" id="ACV36791.1"/>
    </source>
</evidence>
<dbReference type="InterPro" id="IPR004027">
    <property type="entry name" value="SEC_C_motif"/>
</dbReference>
<reference evidence="1" key="2">
    <citation type="submission" date="2009-09" db="EMBL/GenBank/DDBJ databases">
        <title>Complete sequence of chromosome of Candidatus Accumulibacter phosphatis clade IIA str. UW-1.</title>
        <authorList>
            <consortium name="US DOE Joint Genome Institute"/>
            <person name="Martin H.G."/>
            <person name="Ivanova N."/>
            <person name="Kunin V."/>
            <person name="Warnecke F."/>
            <person name="Barry K."/>
            <person name="He S."/>
            <person name="Salamov A."/>
            <person name="Szeto E."/>
            <person name="Dalin E."/>
            <person name="Pangilinan J.L."/>
            <person name="Lapidus A."/>
            <person name="Lowry S."/>
            <person name="Kyrpides N.C."/>
            <person name="McMahon K.D."/>
            <person name="Hugenholtz P."/>
        </authorList>
    </citation>
    <scope>NUCLEOTIDE SEQUENCE [LARGE SCALE GENOMIC DNA]</scope>
    <source>
        <strain evidence="1">UW-1</strain>
    </source>
</reference>
<protein>
    <submittedName>
        <fullName evidence="1">SEC-C motif domain protein</fullName>
    </submittedName>
</protein>
<dbReference type="NCBIfam" id="TIGR04102">
    <property type="entry name" value="SWIM_PBPRA1643"/>
    <property type="match status" value="1"/>
</dbReference>
<organism evidence="1">
    <name type="scientific">Accumulibacter regalis</name>
    <dbReference type="NCBI Taxonomy" id="522306"/>
    <lineage>
        <taxon>Bacteria</taxon>
        <taxon>Pseudomonadati</taxon>
        <taxon>Pseudomonadota</taxon>
        <taxon>Betaproteobacteria</taxon>
        <taxon>Candidatus Accumulibacter</taxon>
    </lineage>
</organism>
<gene>
    <name evidence="1" type="ordered locus">CAP2UW1_3533</name>
</gene>
<dbReference type="Gene3D" id="3.10.450.50">
    <property type="match status" value="1"/>
</dbReference>
<dbReference type="eggNOG" id="COG3012">
    <property type="taxonomic scope" value="Bacteria"/>
</dbReference>